<proteinExistence type="predicted"/>
<dbReference type="InterPro" id="IPR007700">
    <property type="entry name" value="DUF668"/>
</dbReference>
<dbReference type="AlphaFoldDB" id="A0A6N2LV40"/>
<organism evidence="2">
    <name type="scientific">Salix viminalis</name>
    <name type="common">Common osier</name>
    <name type="synonym">Basket willow</name>
    <dbReference type="NCBI Taxonomy" id="40686"/>
    <lineage>
        <taxon>Eukaryota</taxon>
        <taxon>Viridiplantae</taxon>
        <taxon>Streptophyta</taxon>
        <taxon>Embryophyta</taxon>
        <taxon>Tracheophyta</taxon>
        <taxon>Spermatophyta</taxon>
        <taxon>Magnoliopsida</taxon>
        <taxon>eudicotyledons</taxon>
        <taxon>Gunneridae</taxon>
        <taxon>Pentapetalae</taxon>
        <taxon>rosids</taxon>
        <taxon>fabids</taxon>
        <taxon>Malpighiales</taxon>
        <taxon>Salicaceae</taxon>
        <taxon>Saliceae</taxon>
        <taxon>Salix</taxon>
    </lineage>
</organism>
<dbReference type="Pfam" id="PF05003">
    <property type="entry name" value="DUF668"/>
    <property type="match status" value="1"/>
</dbReference>
<sequence>MMSGSDSPVLLTCNSVVGGSLRLTTSTDFILSQSSAESYPSGAALALHYANVIILIENLASSSHMIDLETRDDLSGHDDIIPHIPLVIDVPPSSYEYSPASTQSTSLIPEVADVPNLSSFDHIPATTDSFPEILEVDNVSNFLPSNHEHSPADHALAPAPHLIPEVDNVPHSFHSNHAYSPAPADVIPRVSDIDDVPYNSPSDQDHLPAPHPPQRVDIIPITSSPSPSSTLHSDSSLFCDQSKQNFERAQEVSSTDVLLFQTLHFADQAKTEAAITELLVGLSYICRFNGEQDEKASPEFLGCRSSSLYEPKRDHHADCTAQD</sequence>
<dbReference type="PANTHER" id="PTHR31371">
    <property type="entry name" value="BNAC09G50660D PROTEIN"/>
    <property type="match status" value="1"/>
</dbReference>
<feature type="domain" description="DUF668" evidence="1">
    <location>
        <begin position="42"/>
        <end position="74"/>
    </location>
</feature>
<protein>
    <recommendedName>
        <fullName evidence="1">DUF668 domain-containing protein</fullName>
    </recommendedName>
</protein>
<evidence type="ECO:0000259" key="1">
    <source>
        <dbReference type="Pfam" id="PF05003"/>
    </source>
</evidence>
<dbReference type="GO" id="GO:0045927">
    <property type="term" value="P:positive regulation of growth"/>
    <property type="evidence" value="ECO:0007669"/>
    <property type="project" value="InterPro"/>
</dbReference>
<accession>A0A6N2LV40</accession>
<name>A0A6N2LV40_SALVM</name>
<gene>
    <name evidence="2" type="ORF">SVIM_LOCUS284836</name>
</gene>
<dbReference type="EMBL" id="CAADRP010001620">
    <property type="protein sequence ID" value="VFU45508.1"/>
    <property type="molecule type" value="Genomic_DNA"/>
</dbReference>
<dbReference type="PANTHER" id="PTHR31371:SF4">
    <property type="entry name" value="DUF668 DOMAIN-CONTAINING PROTEIN"/>
    <property type="match status" value="1"/>
</dbReference>
<evidence type="ECO:0000313" key="2">
    <source>
        <dbReference type="EMBL" id="VFU45508.1"/>
    </source>
</evidence>
<reference evidence="2" key="1">
    <citation type="submission" date="2019-03" db="EMBL/GenBank/DDBJ databases">
        <authorList>
            <person name="Mank J."/>
            <person name="Almeida P."/>
        </authorList>
    </citation>
    <scope>NUCLEOTIDE SEQUENCE</scope>
    <source>
        <strain evidence="2">78183</strain>
    </source>
</reference>